<feature type="signal peptide" evidence="1">
    <location>
        <begin position="1"/>
        <end position="24"/>
    </location>
</feature>
<dbReference type="RefSeq" id="WP_084196159.1">
    <property type="nucleotide sequence ID" value="NZ_CP021235.1"/>
</dbReference>
<evidence type="ECO:0000256" key="1">
    <source>
        <dbReference type="SAM" id="SignalP"/>
    </source>
</evidence>
<gene>
    <name evidence="2" type="ORF">CA264_05345</name>
</gene>
<keyword evidence="3" id="KW-1185">Reference proteome</keyword>
<protein>
    <recommendedName>
        <fullName evidence="4">Porin</fullName>
    </recommendedName>
</protein>
<evidence type="ECO:0000313" key="3">
    <source>
        <dbReference type="Proteomes" id="UP000266292"/>
    </source>
</evidence>
<dbReference type="OrthoDB" id="1489309at2"/>
<sequence>MKKRISAFILVVLCLLLAKQAAVAQIIDDTTKVIYSPKTVLELYEQDVLEGRYTAVPIDTTLNNMHNERYWYSDTSFYQHLGNVGTAATPMLFQMPDKIGVRLGKNIFDRYAYQPDRINYFDTRSPYTHLYYIQGGRGEQVFEALHTRNINPRWNFGVAYRILSADQQIGPASQAKATKGFLDNQAVKLFTHYRSENEKYDLFLNYTFMKVEEVETGGIDTTASVDDALARFNEAPVYLTQAQNEESRNNFHLMHIYRLAKENLKVYHILDYYRQRNEYTDDDIPATLIDEEGNGTSYLYPNFYLSANRTKDATEYNELENTFGLTGNNKLSSYRAYVRLRNAGITYEALQETSTSDTATATVYNTISTSGDYNQVFIGGNIRLFYKQLAELTGSAEYQLAGDYRVKGLARIGGAYGSLERVLYSPSRVQENILSNHFEWDRDFGNTVVDRIGAGLHQKVGNRQYVKLDAHYTNIKRLVYYNSDAMPAQESGNQRFWGGTFSHSIFFGPLHFENLVAYHNTDEADKIRMPDWLWESKAYIEGPIFKNALYLQLGVQGTYASEYYAYHYMPVTQQFFVQNNFQVQGYPVLDVFLNADIKTVNVFLKMSHVNAELTEPVYFVTPLYPGLRRSFVFGLKWRFFD</sequence>
<dbReference type="Pfam" id="PF14121">
    <property type="entry name" value="Porin_10"/>
    <property type="match status" value="1"/>
</dbReference>
<feature type="chain" id="PRO_5010988253" description="Porin" evidence="1">
    <location>
        <begin position="25"/>
        <end position="641"/>
    </location>
</feature>
<organism evidence="2 3">
    <name type="scientific">Pontibacter actiniarum</name>
    <dbReference type="NCBI Taxonomy" id="323450"/>
    <lineage>
        <taxon>Bacteria</taxon>
        <taxon>Pseudomonadati</taxon>
        <taxon>Bacteroidota</taxon>
        <taxon>Cytophagia</taxon>
        <taxon>Cytophagales</taxon>
        <taxon>Hymenobacteraceae</taxon>
        <taxon>Pontibacter</taxon>
    </lineage>
</organism>
<dbReference type="AlphaFoldDB" id="A0A1X9YPU3"/>
<dbReference type="InterPro" id="IPR025631">
    <property type="entry name" value="Porin_10"/>
</dbReference>
<accession>A0A1X9YPU3</accession>
<reference evidence="3" key="1">
    <citation type="submission" date="2017-05" db="EMBL/GenBank/DDBJ databases">
        <authorList>
            <person name="Ray J."/>
            <person name="Price M."/>
            <person name="Deutschbauer A."/>
        </authorList>
    </citation>
    <scope>NUCLEOTIDE SEQUENCE [LARGE SCALE GENOMIC DNA]</scope>
    <source>
        <strain evidence="3">DSM 19842</strain>
    </source>
</reference>
<name>A0A1X9YPU3_9BACT</name>
<proteinExistence type="predicted"/>
<dbReference type="SUPFAM" id="SSF56935">
    <property type="entry name" value="Porins"/>
    <property type="match status" value="1"/>
</dbReference>
<evidence type="ECO:0000313" key="2">
    <source>
        <dbReference type="EMBL" id="ARS34910.1"/>
    </source>
</evidence>
<dbReference type="Proteomes" id="UP000266292">
    <property type="component" value="Chromosome"/>
</dbReference>
<dbReference type="KEGG" id="pact:CA264_05345"/>
<keyword evidence="1" id="KW-0732">Signal</keyword>
<dbReference type="EMBL" id="CP021235">
    <property type="protein sequence ID" value="ARS34910.1"/>
    <property type="molecule type" value="Genomic_DNA"/>
</dbReference>
<dbReference type="STRING" id="709015.GCA_000472485_01066"/>
<evidence type="ECO:0008006" key="4">
    <source>
        <dbReference type="Google" id="ProtNLM"/>
    </source>
</evidence>